<dbReference type="EMBL" id="SSXN01000022">
    <property type="protein sequence ID" value="TII02775.1"/>
    <property type="molecule type" value="Genomic_DNA"/>
</dbReference>
<dbReference type="Proteomes" id="UP000305785">
    <property type="component" value="Unassembled WGS sequence"/>
</dbReference>
<gene>
    <name evidence="2" type="ORF">FAJ36_10170</name>
</gene>
<dbReference type="AlphaFoldDB" id="A0A4V4RX96"/>
<feature type="transmembrane region" description="Helical" evidence="1">
    <location>
        <begin position="6"/>
        <end position="25"/>
    </location>
</feature>
<protein>
    <submittedName>
        <fullName evidence="2">DUF1310 family protein</fullName>
    </submittedName>
</protein>
<reference evidence="2 3" key="1">
    <citation type="submission" date="2019-04" db="EMBL/GenBank/DDBJ databases">
        <title>Genome analysis of Streptococcus suis strain WUSS330.</title>
        <authorList>
            <person name="Chen H."/>
            <person name="Gao X."/>
            <person name="Wu Z."/>
        </authorList>
    </citation>
    <scope>NUCLEOTIDE SEQUENCE [LARGE SCALE GENOMIC DNA]</scope>
    <source>
        <strain evidence="2 3">WUSS330</strain>
    </source>
</reference>
<keyword evidence="1" id="KW-0472">Membrane</keyword>
<evidence type="ECO:0000256" key="1">
    <source>
        <dbReference type="SAM" id="Phobius"/>
    </source>
</evidence>
<keyword evidence="1" id="KW-0812">Transmembrane</keyword>
<accession>A0A4V4RX96</accession>
<name>A0A4V4RX96_STRSU</name>
<organism evidence="2 3">
    <name type="scientific">Streptococcus suis</name>
    <dbReference type="NCBI Taxonomy" id="1307"/>
    <lineage>
        <taxon>Bacteria</taxon>
        <taxon>Bacillati</taxon>
        <taxon>Bacillota</taxon>
        <taxon>Bacilli</taxon>
        <taxon>Lactobacillales</taxon>
        <taxon>Streptococcaceae</taxon>
        <taxon>Streptococcus</taxon>
    </lineage>
</organism>
<proteinExistence type="predicted"/>
<dbReference type="Pfam" id="PF07006">
    <property type="entry name" value="DUF1310"/>
    <property type="match status" value="1"/>
</dbReference>
<dbReference type="InterPro" id="IPR010738">
    <property type="entry name" value="DUF1310"/>
</dbReference>
<dbReference type="RefSeq" id="WP_136671886.1">
    <property type="nucleotide sequence ID" value="NZ_SSXN01000022.1"/>
</dbReference>
<evidence type="ECO:0000313" key="2">
    <source>
        <dbReference type="EMBL" id="TII02775.1"/>
    </source>
</evidence>
<comment type="caution">
    <text evidence="2">The sequence shown here is derived from an EMBL/GenBank/DDBJ whole genome shotgun (WGS) entry which is preliminary data.</text>
</comment>
<keyword evidence="1" id="KW-1133">Transmembrane helix</keyword>
<evidence type="ECO:0000313" key="3">
    <source>
        <dbReference type="Proteomes" id="UP000305785"/>
    </source>
</evidence>
<sequence length="128" mass="14309">MKKVMNIIVGILLVIGIGIGGIGYMQHKEHEKMVAIATSEEARAVYEKHMKANDPKALTADGVIKTYEIDTNSLKYNPMGGLMVDIYLNGKQNIYISYNLIDNGDGTYHSAYYIGSPDLLEFLNEEYQ</sequence>